<name>A0A151MX05_ALLMI</name>
<proteinExistence type="predicted"/>
<sequence>MVSEPLKPPRGRSLAGDMDTHAPGRCGLQNPGTQMTGARKARSDTRLSQVLGDVVDTFERAYLPFKYTERFLSVVKQSAPVSAFQKKKKRVHRCPIPGRLYLGSSAPSQPYSRCASSLQQSPNDSTPLLTLLPLNLIEDSLESGQESFSTIILVVFLCAEVNYMVPEHQLHSLMGTNWKNRLTLKHFNNH</sequence>
<evidence type="ECO:0000313" key="3">
    <source>
        <dbReference type="Proteomes" id="UP000050525"/>
    </source>
</evidence>
<organism evidence="2 3">
    <name type="scientific">Alligator mississippiensis</name>
    <name type="common">American alligator</name>
    <dbReference type="NCBI Taxonomy" id="8496"/>
    <lineage>
        <taxon>Eukaryota</taxon>
        <taxon>Metazoa</taxon>
        <taxon>Chordata</taxon>
        <taxon>Craniata</taxon>
        <taxon>Vertebrata</taxon>
        <taxon>Euteleostomi</taxon>
        <taxon>Archelosauria</taxon>
        <taxon>Archosauria</taxon>
        <taxon>Crocodylia</taxon>
        <taxon>Alligatoridae</taxon>
        <taxon>Alligatorinae</taxon>
        <taxon>Alligator</taxon>
    </lineage>
</organism>
<gene>
    <name evidence="2" type="ORF">Y1Q_0009891</name>
</gene>
<keyword evidence="3" id="KW-1185">Reference proteome</keyword>
<comment type="caution">
    <text evidence="2">The sequence shown here is derived from an EMBL/GenBank/DDBJ whole genome shotgun (WGS) entry which is preliminary data.</text>
</comment>
<protein>
    <submittedName>
        <fullName evidence="2">Uncharacterized protein</fullName>
    </submittedName>
</protein>
<evidence type="ECO:0000313" key="2">
    <source>
        <dbReference type="EMBL" id="KYO29091.1"/>
    </source>
</evidence>
<dbReference type="Proteomes" id="UP000050525">
    <property type="component" value="Unassembled WGS sequence"/>
</dbReference>
<feature type="region of interest" description="Disordered" evidence="1">
    <location>
        <begin position="1"/>
        <end position="41"/>
    </location>
</feature>
<dbReference type="AlphaFoldDB" id="A0A151MX05"/>
<evidence type="ECO:0000256" key="1">
    <source>
        <dbReference type="SAM" id="MobiDB-lite"/>
    </source>
</evidence>
<accession>A0A151MX05</accession>
<dbReference type="EMBL" id="AKHW03004724">
    <property type="protein sequence ID" value="KYO29091.1"/>
    <property type="molecule type" value="Genomic_DNA"/>
</dbReference>
<reference evidence="2 3" key="1">
    <citation type="journal article" date="2012" name="Genome Biol.">
        <title>Sequencing three crocodilian genomes to illuminate the evolution of archosaurs and amniotes.</title>
        <authorList>
            <person name="St John J.A."/>
            <person name="Braun E.L."/>
            <person name="Isberg S.R."/>
            <person name="Miles L.G."/>
            <person name="Chong A.Y."/>
            <person name="Gongora J."/>
            <person name="Dalzell P."/>
            <person name="Moran C."/>
            <person name="Bed'hom B."/>
            <person name="Abzhanov A."/>
            <person name="Burgess S.C."/>
            <person name="Cooksey A.M."/>
            <person name="Castoe T.A."/>
            <person name="Crawford N.G."/>
            <person name="Densmore L.D."/>
            <person name="Drew J.C."/>
            <person name="Edwards S.V."/>
            <person name="Faircloth B.C."/>
            <person name="Fujita M.K."/>
            <person name="Greenwold M.J."/>
            <person name="Hoffmann F.G."/>
            <person name="Howard J.M."/>
            <person name="Iguchi T."/>
            <person name="Janes D.E."/>
            <person name="Khan S.Y."/>
            <person name="Kohno S."/>
            <person name="de Koning A.J."/>
            <person name="Lance S.L."/>
            <person name="McCarthy F.M."/>
            <person name="McCormack J.E."/>
            <person name="Merchant M.E."/>
            <person name="Peterson D.G."/>
            <person name="Pollock D.D."/>
            <person name="Pourmand N."/>
            <person name="Raney B.J."/>
            <person name="Roessler K.A."/>
            <person name="Sanford J.R."/>
            <person name="Sawyer R.H."/>
            <person name="Schmidt C.J."/>
            <person name="Triplett E.W."/>
            <person name="Tuberville T.D."/>
            <person name="Venegas-Anaya M."/>
            <person name="Howard J.T."/>
            <person name="Jarvis E.D."/>
            <person name="Guillette L.J.Jr."/>
            <person name="Glenn T.C."/>
            <person name="Green R.E."/>
            <person name="Ray D.A."/>
        </authorList>
    </citation>
    <scope>NUCLEOTIDE SEQUENCE [LARGE SCALE GENOMIC DNA]</scope>
    <source>
        <strain evidence="2">KSC_2009_1</strain>
    </source>
</reference>